<feature type="compositionally biased region" description="Basic and acidic residues" evidence="4">
    <location>
        <begin position="295"/>
        <end position="318"/>
    </location>
</feature>
<feature type="region of interest" description="Disordered" evidence="4">
    <location>
        <begin position="196"/>
        <end position="216"/>
    </location>
</feature>
<name>A0AA40HBY6_CNENI</name>
<evidence type="ECO:0000256" key="1">
    <source>
        <dbReference type="ARBA" id="ARBA00004502"/>
    </source>
</evidence>
<protein>
    <recommendedName>
        <fullName evidence="7">Perilipin</fullName>
    </recommendedName>
</protein>
<evidence type="ECO:0008006" key="7">
    <source>
        <dbReference type="Google" id="ProtNLM"/>
    </source>
</evidence>
<feature type="region of interest" description="Disordered" evidence="4">
    <location>
        <begin position="465"/>
        <end position="581"/>
    </location>
</feature>
<dbReference type="Pfam" id="PF03036">
    <property type="entry name" value="Perilipin"/>
    <property type="match status" value="1"/>
</dbReference>
<dbReference type="EMBL" id="JAULJE010000025">
    <property type="protein sequence ID" value="KAK1327846.1"/>
    <property type="molecule type" value="Genomic_DNA"/>
</dbReference>
<gene>
    <name evidence="5" type="ORF">QTO34_012754</name>
</gene>
<feature type="region of interest" description="Disordered" evidence="4">
    <location>
        <begin position="292"/>
        <end position="331"/>
    </location>
</feature>
<accession>A0AA40HBY6</accession>
<evidence type="ECO:0000256" key="3">
    <source>
        <dbReference type="ARBA" id="ARBA00022677"/>
    </source>
</evidence>
<comment type="similarity">
    <text evidence="2">Belongs to the perilipin family.</text>
</comment>
<comment type="caution">
    <text evidence="5">The sequence shown here is derived from an EMBL/GenBank/DDBJ whole genome shotgun (WGS) entry which is preliminary data.</text>
</comment>
<dbReference type="Proteomes" id="UP001177744">
    <property type="component" value="Unassembled WGS sequence"/>
</dbReference>
<evidence type="ECO:0000256" key="2">
    <source>
        <dbReference type="ARBA" id="ARBA00006311"/>
    </source>
</evidence>
<feature type="compositionally biased region" description="Basic and acidic residues" evidence="4">
    <location>
        <begin position="468"/>
        <end position="478"/>
    </location>
</feature>
<dbReference type="GO" id="GO:0005811">
    <property type="term" value="C:lipid droplet"/>
    <property type="evidence" value="ECO:0007669"/>
    <property type="project" value="UniProtKB-SubCell"/>
</dbReference>
<keyword evidence="6" id="KW-1185">Reference proteome</keyword>
<dbReference type="InterPro" id="IPR004279">
    <property type="entry name" value="Perilipin"/>
</dbReference>
<reference evidence="5" key="1">
    <citation type="submission" date="2023-06" db="EMBL/GenBank/DDBJ databases">
        <title>Reference genome for the Northern bat (Eptesicus nilssonii), a most northern bat species.</title>
        <authorList>
            <person name="Laine V.N."/>
            <person name="Pulliainen A.T."/>
            <person name="Lilley T.M."/>
        </authorList>
    </citation>
    <scope>NUCLEOTIDE SEQUENCE</scope>
    <source>
        <strain evidence="5">BLF_Eptnil</strain>
        <tissue evidence="5">Kidney</tissue>
    </source>
</reference>
<sequence length="581" mass="61252">MAVNKSPTLMDGDCPEQENVLQRVLQLPVVSGTCECVQKTYTSTKEAHPLVASVCNAYEKGVQGASSLAAWSMEPVVRRLSTQFTAANELACRGLDHLEEKIPALQYPPEKIASELKGTISTRLRSARNSISVPISSTSDKVLGAALASCELALGVAKDTAEYAAKTRVGRLASGGADLAVGGMEKVVEFLIPPAKDESAPAPGRQQAQKPPKADRSLLSRVGNLANTLSQHTFQTTKQVLKQGHALAMWIPGVAPLSSLAQWGASAASQVVIRRQSEVRVPWLHNLAAAAAAAREADHDDQTDSEGDEAKEKEKEEDSNSEAEEQLSEAAALPRPQGLLGSAVHTLQKAVQGTISAVLWAPAAVLGTAGRMLHLTSAPAVTSTKTKSRAMSLSDALKGVTDNVVDTVVHYVPALSHPSLCPAAGCSWEAGPRGWARASRRDRTDTKPGPEAAAWSQLPRLSLMEPESEFREIEELKRRASAAPTCPEPPQRPAQHPGQPAQRPGAGPGGQRGPAHGAELHVPGRAPREGAQGQRQLLPAQPHGAHPGPRAVQPAAQEELSARPAARPPPAPHRGARVAGE</sequence>
<dbReference type="InterPro" id="IPR042998">
    <property type="entry name" value="PLIN1"/>
</dbReference>
<feature type="compositionally biased region" description="Low complexity" evidence="4">
    <location>
        <begin position="493"/>
        <end position="505"/>
    </location>
</feature>
<evidence type="ECO:0000256" key="4">
    <source>
        <dbReference type="SAM" id="MobiDB-lite"/>
    </source>
</evidence>
<evidence type="ECO:0000313" key="6">
    <source>
        <dbReference type="Proteomes" id="UP001177744"/>
    </source>
</evidence>
<keyword evidence="3" id="KW-0551">Lipid droplet</keyword>
<dbReference type="PANTHER" id="PTHR47138:SF1">
    <property type="entry name" value="PERILIPIN-1"/>
    <property type="match status" value="1"/>
</dbReference>
<dbReference type="GO" id="GO:0006629">
    <property type="term" value="P:lipid metabolic process"/>
    <property type="evidence" value="ECO:0007669"/>
    <property type="project" value="InterPro"/>
</dbReference>
<proteinExistence type="inferred from homology"/>
<dbReference type="AlphaFoldDB" id="A0AA40HBY6"/>
<evidence type="ECO:0000313" key="5">
    <source>
        <dbReference type="EMBL" id="KAK1327846.1"/>
    </source>
</evidence>
<organism evidence="5 6">
    <name type="scientific">Cnephaeus nilssonii</name>
    <name type="common">Northern bat</name>
    <name type="synonym">Eptesicus nilssonii</name>
    <dbReference type="NCBI Taxonomy" id="3371016"/>
    <lineage>
        <taxon>Eukaryota</taxon>
        <taxon>Metazoa</taxon>
        <taxon>Chordata</taxon>
        <taxon>Craniata</taxon>
        <taxon>Vertebrata</taxon>
        <taxon>Euteleostomi</taxon>
        <taxon>Mammalia</taxon>
        <taxon>Eutheria</taxon>
        <taxon>Laurasiatheria</taxon>
        <taxon>Chiroptera</taxon>
        <taxon>Yangochiroptera</taxon>
        <taxon>Vespertilionidae</taxon>
        <taxon>Cnephaeus</taxon>
    </lineage>
</organism>
<dbReference type="PANTHER" id="PTHR47138">
    <property type="entry name" value="PERILIPIN-1"/>
    <property type="match status" value="1"/>
</dbReference>
<comment type="subcellular location">
    <subcellularLocation>
        <location evidence="1">Lipid droplet</location>
    </subcellularLocation>
</comment>